<proteinExistence type="inferred from homology"/>
<comment type="caution">
    <text evidence="5">The sequence shown here is derived from an EMBL/GenBank/DDBJ whole genome shotgun (WGS) entry which is preliminary data.</text>
</comment>
<dbReference type="PANTHER" id="PTHR21139:SF42">
    <property type="entry name" value="TRIOSEPHOSPHATE ISOMERASE"/>
    <property type="match status" value="1"/>
</dbReference>
<comment type="pathway">
    <text evidence="4">Carbohydrate biosynthesis.</text>
</comment>
<gene>
    <name evidence="5" type="ORF">CEUSTIGMA_g13799.t1</name>
</gene>
<dbReference type="InterPro" id="IPR013785">
    <property type="entry name" value="Aldolase_TIM"/>
</dbReference>
<keyword evidence="6" id="KW-1185">Reference proteome</keyword>
<name>A0A250XTJ3_9CHLO</name>
<dbReference type="Proteomes" id="UP000232323">
    <property type="component" value="Unassembled WGS sequence"/>
</dbReference>
<dbReference type="CDD" id="cd00311">
    <property type="entry name" value="TIM"/>
    <property type="match status" value="1"/>
</dbReference>
<reference evidence="5 6" key="1">
    <citation type="submission" date="2017-08" db="EMBL/GenBank/DDBJ databases">
        <title>Acidophilic green algal genome provides insights into adaptation to an acidic environment.</title>
        <authorList>
            <person name="Hirooka S."/>
            <person name="Hirose Y."/>
            <person name="Kanesaki Y."/>
            <person name="Higuchi S."/>
            <person name="Fujiwara T."/>
            <person name="Onuma R."/>
            <person name="Era A."/>
            <person name="Ohbayashi R."/>
            <person name="Uzuka A."/>
            <person name="Nozaki H."/>
            <person name="Yoshikawa H."/>
            <person name="Miyagishima S.Y."/>
        </authorList>
    </citation>
    <scope>NUCLEOTIDE SEQUENCE [LARGE SCALE GENOMIC DNA]</scope>
    <source>
        <strain evidence="5 6">NIES-2499</strain>
    </source>
</reference>
<dbReference type="PROSITE" id="PS51440">
    <property type="entry name" value="TIM_2"/>
    <property type="match status" value="1"/>
</dbReference>
<dbReference type="AlphaFoldDB" id="A0A250XTJ3"/>
<dbReference type="Gene3D" id="3.20.20.70">
    <property type="entry name" value="Aldolase class I"/>
    <property type="match status" value="1"/>
</dbReference>
<evidence type="ECO:0000256" key="3">
    <source>
        <dbReference type="ARBA" id="ARBA00023235"/>
    </source>
</evidence>
<sequence length="219" mass="23866">MMPNILKTRGCSNDAASSASRSWPAVISMHQVKFGGSMLSSRTRVIDNRRSKLERVQTIALVTNEQHAATLYISLPEAFIEKKKTLVKLSSKQQGTDKKRAARQRKVLMAGNWKMNPNSIKEARVLEGSPSGLFFEDDCSADVLSGTVAKIGAQDVHPESKGAFTGEVSTGMLMSMGVSYVLAGHSERRNLFNESDAVVNKKVGACLEIIHTTNTLHTS</sequence>
<dbReference type="GO" id="GO:0019563">
    <property type="term" value="P:glycerol catabolic process"/>
    <property type="evidence" value="ECO:0007669"/>
    <property type="project" value="TreeGrafter"/>
</dbReference>
<evidence type="ECO:0000256" key="2">
    <source>
        <dbReference type="ARBA" id="ARBA00011738"/>
    </source>
</evidence>
<dbReference type="Pfam" id="PF00121">
    <property type="entry name" value="TIM"/>
    <property type="match status" value="1"/>
</dbReference>
<dbReference type="SUPFAM" id="SSF51351">
    <property type="entry name" value="Triosephosphate isomerase (TIM)"/>
    <property type="match status" value="1"/>
</dbReference>
<dbReference type="InterPro" id="IPR000652">
    <property type="entry name" value="Triosephosphate_isomerase"/>
</dbReference>
<comment type="similarity">
    <text evidence="1">Belongs to the triosephosphate isomerase family.</text>
</comment>
<keyword evidence="3" id="KW-0413">Isomerase</keyword>
<comment type="subunit">
    <text evidence="2">Homodimer.</text>
</comment>
<dbReference type="GO" id="GO:0006094">
    <property type="term" value="P:gluconeogenesis"/>
    <property type="evidence" value="ECO:0007669"/>
    <property type="project" value="TreeGrafter"/>
</dbReference>
<dbReference type="PANTHER" id="PTHR21139">
    <property type="entry name" value="TRIOSEPHOSPHATE ISOMERASE"/>
    <property type="match status" value="1"/>
</dbReference>
<dbReference type="GO" id="GO:0004807">
    <property type="term" value="F:triose-phosphate isomerase activity"/>
    <property type="evidence" value="ECO:0007669"/>
    <property type="project" value="InterPro"/>
</dbReference>
<evidence type="ECO:0000313" key="6">
    <source>
        <dbReference type="Proteomes" id="UP000232323"/>
    </source>
</evidence>
<organism evidence="5 6">
    <name type="scientific">Chlamydomonas eustigma</name>
    <dbReference type="NCBI Taxonomy" id="1157962"/>
    <lineage>
        <taxon>Eukaryota</taxon>
        <taxon>Viridiplantae</taxon>
        <taxon>Chlorophyta</taxon>
        <taxon>core chlorophytes</taxon>
        <taxon>Chlorophyceae</taxon>
        <taxon>CS clade</taxon>
        <taxon>Chlamydomonadales</taxon>
        <taxon>Chlamydomonadaceae</taxon>
        <taxon>Chlamydomonas</taxon>
    </lineage>
</organism>
<dbReference type="OrthoDB" id="6715177at2759"/>
<protein>
    <recommendedName>
        <fullName evidence="7">Triosephosphate isomerase</fullName>
    </recommendedName>
</protein>
<accession>A0A250XTJ3</accession>
<evidence type="ECO:0000256" key="1">
    <source>
        <dbReference type="ARBA" id="ARBA00007422"/>
    </source>
</evidence>
<dbReference type="GO" id="GO:0006096">
    <property type="term" value="P:glycolytic process"/>
    <property type="evidence" value="ECO:0007669"/>
    <property type="project" value="TreeGrafter"/>
</dbReference>
<dbReference type="GO" id="GO:0005829">
    <property type="term" value="C:cytosol"/>
    <property type="evidence" value="ECO:0007669"/>
    <property type="project" value="TreeGrafter"/>
</dbReference>
<evidence type="ECO:0000313" key="5">
    <source>
        <dbReference type="EMBL" id="GAX86388.1"/>
    </source>
</evidence>
<evidence type="ECO:0008006" key="7">
    <source>
        <dbReference type="Google" id="ProtNLM"/>
    </source>
</evidence>
<dbReference type="EMBL" id="BEGY01000289">
    <property type="protein sequence ID" value="GAX86388.1"/>
    <property type="molecule type" value="Genomic_DNA"/>
</dbReference>
<dbReference type="GO" id="GO:0046166">
    <property type="term" value="P:glyceraldehyde-3-phosphate biosynthetic process"/>
    <property type="evidence" value="ECO:0007669"/>
    <property type="project" value="TreeGrafter"/>
</dbReference>
<evidence type="ECO:0000256" key="4">
    <source>
        <dbReference type="ARBA" id="ARBA00024331"/>
    </source>
</evidence>
<dbReference type="STRING" id="1157962.A0A250XTJ3"/>
<dbReference type="InterPro" id="IPR035990">
    <property type="entry name" value="TIM_sf"/>
</dbReference>